<dbReference type="InterPro" id="IPR019787">
    <property type="entry name" value="Znf_PHD-finger"/>
</dbReference>
<dbReference type="GO" id="GO:0008270">
    <property type="term" value="F:zinc ion binding"/>
    <property type="evidence" value="ECO:0007669"/>
    <property type="project" value="UniProtKB-KW"/>
</dbReference>
<feature type="compositionally biased region" description="Basic residues" evidence="5">
    <location>
        <begin position="488"/>
        <end position="498"/>
    </location>
</feature>
<dbReference type="GO" id="GO:0006355">
    <property type="term" value="P:regulation of DNA-templated transcription"/>
    <property type="evidence" value="ECO:0007669"/>
    <property type="project" value="TreeGrafter"/>
</dbReference>
<name>A0A395NAM8_TRIAR</name>
<dbReference type="GO" id="GO:0006325">
    <property type="term" value="P:chromatin organization"/>
    <property type="evidence" value="ECO:0007669"/>
    <property type="project" value="UniProtKB-KW"/>
</dbReference>
<feature type="region of interest" description="Disordered" evidence="5">
    <location>
        <begin position="1"/>
        <end position="27"/>
    </location>
</feature>
<protein>
    <recommendedName>
        <fullName evidence="6">SET domain-containing protein</fullName>
    </recommendedName>
</protein>
<dbReference type="SMART" id="SM00317">
    <property type="entry name" value="SET"/>
    <property type="match status" value="1"/>
</dbReference>
<dbReference type="Gene3D" id="2.170.270.10">
    <property type="entry name" value="SET domain"/>
    <property type="match status" value="1"/>
</dbReference>
<feature type="compositionally biased region" description="Basic and acidic residues" evidence="5">
    <location>
        <begin position="561"/>
        <end position="581"/>
    </location>
</feature>
<dbReference type="AlphaFoldDB" id="A0A395NAM8"/>
<dbReference type="InterPro" id="IPR011011">
    <property type="entry name" value="Znf_FYVE_PHD"/>
</dbReference>
<dbReference type="GO" id="GO:0070210">
    <property type="term" value="C:Rpd3L-Expanded complex"/>
    <property type="evidence" value="ECO:0007669"/>
    <property type="project" value="TreeGrafter"/>
</dbReference>
<evidence type="ECO:0000256" key="2">
    <source>
        <dbReference type="ARBA" id="ARBA00022771"/>
    </source>
</evidence>
<feature type="compositionally biased region" description="Basic residues" evidence="5">
    <location>
        <begin position="124"/>
        <end position="137"/>
    </location>
</feature>
<dbReference type="InterPro" id="IPR046341">
    <property type="entry name" value="SET_dom_sf"/>
</dbReference>
<feature type="region of interest" description="Disordered" evidence="5">
    <location>
        <begin position="848"/>
        <end position="867"/>
    </location>
</feature>
<reference evidence="7 8" key="1">
    <citation type="journal article" date="2018" name="PLoS Pathog.">
        <title>Evolution of structural diversity of trichothecenes, a family of toxins produced by plant pathogenic and entomopathogenic fungi.</title>
        <authorList>
            <person name="Proctor R.H."/>
            <person name="McCormick S.P."/>
            <person name="Kim H.S."/>
            <person name="Cardoza R.E."/>
            <person name="Stanley A.M."/>
            <person name="Lindo L."/>
            <person name="Kelly A."/>
            <person name="Brown D.W."/>
            <person name="Lee T."/>
            <person name="Vaughan M.M."/>
            <person name="Alexander N.J."/>
            <person name="Busman M."/>
            <person name="Gutierrez S."/>
        </authorList>
    </citation>
    <scope>NUCLEOTIDE SEQUENCE [LARGE SCALE GENOMIC DNA]</scope>
    <source>
        <strain evidence="7 8">IBT 40837</strain>
    </source>
</reference>
<dbReference type="InterPro" id="IPR001965">
    <property type="entry name" value="Znf_PHD"/>
</dbReference>
<sequence>MTDKPVSLSTQAAVPSQASHVAPVGPPGPDDFVHKIEAPEEEPYTIKCICNFSDDDGNTIYCETCDTWQHIDCFYPENREEAIREDFAHSCADCKPRPLNRQKAIERTLRLRNSILETESLDKKSKRPPSKSHKKKTKPGDLHFNGNHGASDNGKHGHNGDHHPPPTKKSKTSHRPSLSVSSQPSKRSPSYGNNRTIPTHPPSPATTPPDLPDDFQIHHYSEGFCSLYNDVPDIHNNAFASLAIPTALVRWLESSSALEKEVGRRHSEIFQDALPALERKRPKLEVKDATQSLDNGTTLRWRSLKSTSPIEKDVPLIELNGEIGFQKDYCADGDNLWADLSSPLPFVFFHPTLPLYIDTRKEGSLARFVRRSCKPNAQLDTFLADGSEYHFWLVSDRYIPPNEQITLPWDFRLEKSVCQRWLHLLGLSDDDSAAQDEFELDESEYTAISNWIDRILSEYGGCACDQENNCAFARFHRHYLYGKSQSRNGKKRSRKSKAHTISPTSTGHATNSRAASEGHIDEQADREGRDESVPARSKPASRDRTPLRQGSFDQLGILTEPTDRDKRKVAMVEDSFRRMEQEQQQPPRKKKRVSDGTTASTSSKSKSRNSSTPHIGSYADASTTSRSKSGSPASSRSPNLGNQSKPSTSRQGSSDAPPRQSSASPRPVYCDIGIQTDPVEDEWFSEPRDLPCRKKRIISLSKRLLSSRHKARAEEDRKRRSVSSRPSTADAMDLDTAEVDQKPDISTSDVQVQQPPSPPPTVVADVQVPDVPVSDAPPLAPPPPPPPPPQEAPATPSEADTTPEKPKAPELRVQMPVVPALDSSAATAPTATTPLSANSSAVQSAILSGSLPSPFSSAVNGVLATPSPIKKKLSLSDYTKSRMNKAAGKPSLSLISTKPSPAEADEIKLENGVEPATLDKIESAVAPSTPAAATNGHA</sequence>
<keyword evidence="4" id="KW-0156">Chromatin regulator</keyword>
<accession>A0A395NAM8</accession>
<feature type="compositionally biased region" description="Low complexity" evidence="5">
    <location>
        <begin position="653"/>
        <end position="667"/>
    </location>
</feature>
<feature type="compositionally biased region" description="Polar residues" evidence="5">
    <location>
        <begin position="499"/>
        <end position="514"/>
    </location>
</feature>
<comment type="caution">
    <text evidence="7">The sequence shown here is derived from an EMBL/GenBank/DDBJ whole genome shotgun (WGS) entry which is preliminary data.</text>
</comment>
<gene>
    <name evidence="7" type="ORF">TARUN_9117</name>
</gene>
<dbReference type="InterPro" id="IPR013083">
    <property type="entry name" value="Znf_RING/FYVE/PHD"/>
</dbReference>
<keyword evidence="8" id="KW-1185">Reference proteome</keyword>
<evidence type="ECO:0000259" key="6">
    <source>
        <dbReference type="PROSITE" id="PS50280"/>
    </source>
</evidence>
<keyword evidence="2" id="KW-0863">Zinc-finger</keyword>
<dbReference type="OrthoDB" id="1928087at2759"/>
<dbReference type="Pfam" id="PF00628">
    <property type="entry name" value="PHD"/>
    <property type="match status" value="1"/>
</dbReference>
<keyword evidence="1" id="KW-0479">Metal-binding</keyword>
<feature type="compositionally biased region" description="Polar residues" evidence="5">
    <location>
        <begin position="639"/>
        <end position="652"/>
    </location>
</feature>
<dbReference type="Pfam" id="PF00856">
    <property type="entry name" value="SET"/>
    <property type="match status" value="1"/>
</dbReference>
<feature type="compositionally biased region" description="Polar residues" evidence="5">
    <location>
        <begin position="7"/>
        <end position="19"/>
    </location>
</feature>
<dbReference type="SMART" id="SM00249">
    <property type="entry name" value="PHD"/>
    <property type="match status" value="1"/>
</dbReference>
<evidence type="ECO:0000313" key="8">
    <source>
        <dbReference type="Proteomes" id="UP000266272"/>
    </source>
</evidence>
<feature type="compositionally biased region" description="Low complexity" evidence="5">
    <location>
        <begin position="175"/>
        <end position="190"/>
    </location>
</feature>
<feature type="compositionally biased region" description="Basic and acidic residues" evidence="5">
    <location>
        <begin position="516"/>
        <end position="533"/>
    </location>
</feature>
<evidence type="ECO:0000313" key="7">
    <source>
        <dbReference type="EMBL" id="RFU73152.1"/>
    </source>
</evidence>
<feature type="region of interest" description="Disordered" evidence="5">
    <location>
        <begin position="484"/>
        <end position="842"/>
    </location>
</feature>
<feature type="compositionally biased region" description="Low complexity" evidence="5">
    <location>
        <begin position="762"/>
        <end position="777"/>
    </location>
</feature>
<keyword evidence="3" id="KW-0862">Zinc</keyword>
<feature type="compositionally biased region" description="Basic residues" evidence="5">
    <location>
        <begin position="165"/>
        <end position="174"/>
    </location>
</feature>
<dbReference type="SUPFAM" id="SSF57903">
    <property type="entry name" value="FYVE/PHD zinc finger"/>
    <property type="match status" value="1"/>
</dbReference>
<feature type="region of interest" description="Disordered" evidence="5">
    <location>
        <begin position="882"/>
        <end position="902"/>
    </location>
</feature>
<evidence type="ECO:0000256" key="5">
    <source>
        <dbReference type="SAM" id="MobiDB-lite"/>
    </source>
</evidence>
<dbReference type="GO" id="GO:0034967">
    <property type="term" value="C:Set3 complex"/>
    <property type="evidence" value="ECO:0007669"/>
    <property type="project" value="TreeGrafter"/>
</dbReference>
<organism evidence="7 8">
    <name type="scientific">Trichoderma arundinaceum</name>
    <dbReference type="NCBI Taxonomy" id="490622"/>
    <lineage>
        <taxon>Eukaryota</taxon>
        <taxon>Fungi</taxon>
        <taxon>Dikarya</taxon>
        <taxon>Ascomycota</taxon>
        <taxon>Pezizomycotina</taxon>
        <taxon>Sordariomycetes</taxon>
        <taxon>Hypocreomycetidae</taxon>
        <taxon>Hypocreales</taxon>
        <taxon>Hypocreaceae</taxon>
        <taxon>Trichoderma</taxon>
    </lineage>
</organism>
<feature type="region of interest" description="Disordered" evidence="5">
    <location>
        <begin position="116"/>
        <end position="215"/>
    </location>
</feature>
<feature type="domain" description="SET" evidence="6">
    <location>
        <begin position="282"/>
        <end position="410"/>
    </location>
</feature>
<feature type="compositionally biased region" description="Low complexity" evidence="5">
    <location>
        <begin position="595"/>
        <end position="612"/>
    </location>
</feature>
<feature type="compositionally biased region" description="Pro residues" evidence="5">
    <location>
        <begin position="199"/>
        <end position="210"/>
    </location>
</feature>
<feature type="compositionally biased region" description="Polar residues" evidence="5">
    <location>
        <begin position="848"/>
        <end position="859"/>
    </location>
</feature>
<evidence type="ECO:0000256" key="3">
    <source>
        <dbReference type="ARBA" id="ARBA00022833"/>
    </source>
</evidence>
<dbReference type="PANTHER" id="PTHR46462">
    <property type="entry name" value="UPSET, ISOFORM A"/>
    <property type="match status" value="1"/>
</dbReference>
<dbReference type="SUPFAM" id="SSF82199">
    <property type="entry name" value="SET domain"/>
    <property type="match status" value="1"/>
</dbReference>
<dbReference type="InterPro" id="IPR001214">
    <property type="entry name" value="SET_dom"/>
</dbReference>
<evidence type="ECO:0000256" key="1">
    <source>
        <dbReference type="ARBA" id="ARBA00022723"/>
    </source>
</evidence>
<dbReference type="EMBL" id="PXOA01000695">
    <property type="protein sequence ID" value="RFU73152.1"/>
    <property type="molecule type" value="Genomic_DNA"/>
</dbReference>
<feature type="compositionally biased region" description="Pro residues" evidence="5">
    <location>
        <begin position="778"/>
        <end position="791"/>
    </location>
</feature>
<proteinExistence type="predicted"/>
<dbReference type="Gene3D" id="3.30.40.10">
    <property type="entry name" value="Zinc/RING finger domain, C3HC4 (zinc finger)"/>
    <property type="match status" value="1"/>
</dbReference>
<dbReference type="PROSITE" id="PS50280">
    <property type="entry name" value="SET"/>
    <property type="match status" value="1"/>
</dbReference>
<feature type="compositionally biased region" description="Basic and acidic residues" evidence="5">
    <location>
        <begin position="153"/>
        <end position="164"/>
    </location>
</feature>
<dbReference type="Proteomes" id="UP000266272">
    <property type="component" value="Unassembled WGS sequence"/>
</dbReference>
<evidence type="ECO:0000256" key="4">
    <source>
        <dbReference type="ARBA" id="ARBA00022853"/>
    </source>
</evidence>
<feature type="compositionally biased region" description="Low complexity" evidence="5">
    <location>
        <begin position="819"/>
        <end position="841"/>
    </location>
</feature>
<dbReference type="STRING" id="490622.A0A395NAM8"/>
<feature type="compositionally biased region" description="Low complexity" evidence="5">
    <location>
        <begin position="621"/>
        <end position="638"/>
    </location>
</feature>
<dbReference type="PANTHER" id="PTHR46462:SF3">
    <property type="entry name" value="UPSET, ISOFORM A"/>
    <property type="match status" value="1"/>
</dbReference>